<proteinExistence type="predicted"/>
<accession>A0A839K2V0</accession>
<reference evidence="1 2" key="1">
    <citation type="submission" date="2020-07" db="EMBL/GenBank/DDBJ databases">
        <title>Characterization and genome sequencing of isolate MD1, a novel member within the family Lachnospiraceae.</title>
        <authorList>
            <person name="Rettenmaier R."/>
            <person name="Di Bello L."/>
            <person name="Zinser C."/>
            <person name="Scheitz K."/>
            <person name="Liebl W."/>
            <person name="Zverlov V."/>
        </authorList>
    </citation>
    <scope>NUCLEOTIDE SEQUENCE [LARGE SCALE GENOMIC DNA]</scope>
    <source>
        <strain evidence="1 2">MD1</strain>
    </source>
</reference>
<dbReference type="EMBL" id="JACEGA010000001">
    <property type="protein sequence ID" value="MBB2183950.1"/>
    <property type="molecule type" value="Genomic_DNA"/>
</dbReference>
<organism evidence="1 2">
    <name type="scientific">Variimorphobacter saccharofermentans</name>
    <dbReference type="NCBI Taxonomy" id="2755051"/>
    <lineage>
        <taxon>Bacteria</taxon>
        <taxon>Bacillati</taxon>
        <taxon>Bacillota</taxon>
        <taxon>Clostridia</taxon>
        <taxon>Lachnospirales</taxon>
        <taxon>Lachnospiraceae</taxon>
        <taxon>Variimorphobacter</taxon>
    </lineage>
</organism>
<evidence type="ECO:0000313" key="1">
    <source>
        <dbReference type="EMBL" id="MBB2183950.1"/>
    </source>
</evidence>
<protein>
    <submittedName>
        <fullName evidence="1">YolD-like family protein</fullName>
    </submittedName>
</protein>
<sequence>MRVEDRAKIFAPFAALKGYEEAIAAKQKVVVPRIELSEESKEYLDLQLGKIEGLLLHGQHPIITVVFFQRDWERYGDGGEYIQFTGLVAKLNRTSRILQIVDKRIHLDDIYRIESEDLDTI</sequence>
<evidence type="ECO:0000313" key="2">
    <source>
        <dbReference type="Proteomes" id="UP000574276"/>
    </source>
</evidence>
<dbReference type="Proteomes" id="UP000574276">
    <property type="component" value="Unassembled WGS sequence"/>
</dbReference>
<name>A0A839K2V0_9FIRM</name>
<comment type="caution">
    <text evidence="1">The sequence shown here is derived from an EMBL/GenBank/DDBJ whole genome shotgun (WGS) entry which is preliminary data.</text>
</comment>
<dbReference type="AlphaFoldDB" id="A0A839K2V0"/>
<gene>
    <name evidence="1" type="ORF">H0486_13805</name>
</gene>
<keyword evidence="2" id="KW-1185">Reference proteome</keyword>